<protein>
    <submittedName>
        <fullName evidence="2">Uncharacterized protein</fullName>
    </submittedName>
</protein>
<dbReference type="AlphaFoldDB" id="A0A4U1BY67"/>
<proteinExistence type="predicted"/>
<comment type="caution">
    <text evidence="2">The sequence shown here is derived from an EMBL/GenBank/DDBJ whole genome shotgun (WGS) entry which is preliminary data.</text>
</comment>
<sequence length="149" mass="17231">MKKYLSILFMLFLGISMNAKPLSLNVDTSLEELTLNKNKIIYNGMLLGKFNIQSKELDINNKEKIKVYHIIIFCKDGKEVAQYELQFNGKPKKNSSAIVDATLKTTRDNVKHNPSNFLDFSDSLSLEKEESEIVQFEQVVKYLLSYHYL</sequence>
<feature type="signal peptide" evidence="1">
    <location>
        <begin position="1"/>
        <end position="19"/>
    </location>
</feature>
<evidence type="ECO:0000256" key="1">
    <source>
        <dbReference type="SAM" id="SignalP"/>
    </source>
</evidence>
<accession>A0A4U1BY67</accession>
<evidence type="ECO:0000313" key="2">
    <source>
        <dbReference type="EMBL" id="TKB96329.1"/>
    </source>
</evidence>
<reference evidence="2 3" key="1">
    <citation type="submission" date="2019-04" db="EMBL/GenBank/DDBJ databases">
        <title>Pedobacter sp. AR-3-17 sp. nov., isolated from Arctic soil.</title>
        <authorList>
            <person name="Dahal R.H."/>
            <person name="Kim D.-U."/>
        </authorList>
    </citation>
    <scope>NUCLEOTIDE SEQUENCE [LARGE SCALE GENOMIC DNA]</scope>
    <source>
        <strain evidence="2 3">AR-3-17</strain>
    </source>
</reference>
<keyword evidence="3" id="KW-1185">Reference proteome</keyword>
<evidence type="ECO:0000313" key="3">
    <source>
        <dbReference type="Proteomes" id="UP000308181"/>
    </source>
</evidence>
<gene>
    <name evidence="2" type="ORF">FA046_14190</name>
</gene>
<dbReference type="EMBL" id="SWBP01000005">
    <property type="protein sequence ID" value="TKB96329.1"/>
    <property type="molecule type" value="Genomic_DNA"/>
</dbReference>
<keyword evidence="1" id="KW-0732">Signal</keyword>
<dbReference type="Proteomes" id="UP000308181">
    <property type="component" value="Unassembled WGS sequence"/>
</dbReference>
<name>A0A4U1BY67_9SPHI</name>
<organism evidence="2 3">
    <name type="scientific">Pedobacter cryophilus</name>
    <dbReference type="NCBI Taxonomy" id="2571271"/>
    <lineage>
        <taxon>Bacteria</taxon>
        <taxon>Pseudomonadati</taxon>
        <taxon>Bacteroidota</taxon>
        <taxon>Sphingobacteriia</taxon>
        <taxon>Sphingobacteriales</taxon>
        <taxon>Sphingobacteriaceae</taxon>
        <taxon>Pedobacter</taxon>
    </lineage>
</organism>
<feature type="chain" id="PRO_5020699483" evidence="1">
    <location>
        <begin position="20"/>
        <end position="149"/>
    </location>
</feature>
<dbReference type="RefSeq" id="WP_136827197.1">
    <property type="nucleotide sequence ID" value="NZ_SWBP01000005.1"/>
</dbReference>